<proteinExistence type="predicted"/>
<reference evidence="1" key="1">
    <citation type="journal article" date="2021" name="Proc. Natl. Acad. Sci. U.S.A.">
        <title>A Catalog of Tens of Thousands of Viruses from Human Metagenomes Reveals Hidden Associations with Chronic Diseases.</title>
        <authorList>
            <person name="Tisza M.J."/>
            <person name="Buck C.B."/>
        </authorList>
    </citation>
    <scope>NUCLEOTIDE SEQUENCE</scope>
    <source>
        <strain evidence="1">CtgaY24</strain>
    </source>
</reference>
<evidence type="ECO:0000313" key="1">
    <source>
        <dbReference type="EMBL" id="DAF48066.1"/>
    </source>
</evidence>
<accession>A0A8S5SBH7</accession>
<name>A0A8S5SBH7_9CAUD</name>
<sequence length="111" mass="12836">MNKKIIHDLPTRCIDPVMKCCQDCAWGYREYGDDVECSADLAGCCFESGCTLGFDKGRPEDAPTDEELQKFDEWMENHGSIMAVFPYEIRFTDKIFKEYMNEDGNSLLRKE</sequence>
<dbReference type="EMBL" id="BK032562">
    <property type="protein sequence ID" value="DAF48066.1"/>
    <property type="molecule type" value="Genomic_DNA"/>
</dbReference>
<organism evidence="1">
    <name type="scientific">Siphoviridae sp. ctgaY24</name>
    <dbReference type="NCBI Taxonomy" id="2827911"/>
    <lineage>
        <taxon>Viruses</taxon>
        <taxon>Duplodnaviria</taxon>
        <taxon>Heunggongvirae</taxon>
        <taxon>Uroviricota</taxon>
        <taxon>Caudoviricetes</taxon>
    </lineage>
</organism>
<protein>
    <submittedName>
        <fullName evidence="1">Uncharacterized protein</fullName>
    </submittedName>
</protein>